<dbReference type="RefSeq" id="WP_114350589.1">
    <property type="nucleotide sequence ID" value="NZ_QPJL01000027.1"/>
</dbReference>
<evidence type="ECO:0000313" key="6">
    <source>
        <dbReference type="Proteomes" id="UP000253345"/>
    </source>
</evidence>
<evidence type="ECO:0000256" key="1">
    <source>
        <dbReference type="ARBA" id="ARBA00023015"/>
    </source>
</evidence>
<dbReference type="CDD" id="cd00093">
    <property type="entry name" value="HTH_XRE"/>
    <property type="match status" value="1"/>
</dbReference>
<feature type="domain" description="HTH cro/C1-type" evidence="4">
    <location>
        <begin position="25"/>
        <end position="79"/>
    </location>
</feature>
<sequence>MARTPLAPHAPRSQPSARPLIGTRIRERRLLLGHRQAEIAQRAGISAAYLNLIEHNRRPVGEALLVRLAQALEIDAAELASNREEMLLGALREAAARGNRDGLGAAVELDQIAEFAARFPGWATALAAATRRADGLERRLVAFSDRMTRDPYLLTTLHEVQSAVTALRSTASILAETPDIEPEWRDRFHSNLDDDSQRLSRTAQALVAYLESFEDDAVPMSPQEEVEAWITAGQPPPAEATELASDAARVMARDLLRWQAQDRGLLPDAALSAAVAELGEAADDPALIAARLGRPLDLVLRRLGMLRPGPWAQAGLIVCDGSGAALYRLPAPGFELPRLGEGCALWPVFEALAQPQLPIARLIETTGGARFASWAMAERLLPMGFDGPALSRAQMLIRAAQPRDQRPALGVGPACRICPRPACLARREPSILGPA</sequence>
<keyword evidence="2" id="KW-0238">DNA-binding</keyword>
<dbReference type="Proteomes" id="UP000253345">
    <property type="component" value="Unassembled WGS sequence"/>
</dbReference>
<dbReference type="Pfam" id="PF09856">
    <property type="entry name" value="ScfRs"/>
    <property type="match status" value="1"/>
</dbReference>
<dbReference type="GO" id="GO:0003700">
    <property type="term" value="F:DNA-binding transcription factor activity"/>
    <property type="evidence" value="ECO:0007669"/>
    <property type="project" value="TreeGrafter"/>
</dbReference>
<dbReference type="InterPro" id="IPR018653">
    <property type="entry name" value="ScfR_C"/>
</dbReference>
<dbReference type="OrthoDB" id="7790108at2"/>
<dbReference type="GO" id="GO:0003677">
    <property type="term" value="F:DNA binding"/>
    <property type="evidence" value="ECO:0007669"/>
    <property type="project" value="UniProtKB-KW"/>
</dbReference>
<evidence type="ECO:0000256" key="3">
    <source>
        <dbReference type="ARBA" id="ARBA00023163"/>
    </source>
</evidence>
<keyword evidence="3" id="KW-0804">Transcription</keyword>
<accession>A0A368YM55</accession>
<keyword evidence="1" id="KW-0805">Transcription regulation</keyword>
<dbReference type="InterPro" id="IPR010982">
    <property type="entry name" value="Lambda_DNA-bd_dom_sf"/>
</dbReference>
<dbReference type="PANTHER" id="PTHR46797">
    <property type="entry name" value="HTH-TYPE TRANSCRIPTIONAL REGULATOR"/>
    <property type="match status" value="1"/>
</dbReference>
<evidence type="ECO:0000256" key="2">
    <source>
        <dbReference type="ARBA" id="ARBA00023125"/>
    </source>
</evidence>
<comment type="caution">
    <text evidence="5">The sequence shown here is derived from an EMBL/GenBank/DDBJ whole genome shotgun (WGS) entry which is preliminary data.</text>
</comment>
<dbReference type="InterPro" id="IPR050807">
    <property type="entry name" value="TransReg_Diox_bact_type"/>
</dbReference>
<dbReference type="Gene3D" id="1.10.260.40">
    <property type="entry name" value="lambda repressor-like DNA-binding domains"/>
    <property type="match status" value="1"/>
</dbReference>
<reference evidence="5 6" key="1">
    <citation type="submission" date="2018-07" db="EMBL/GenBank/DDBJ databases">
        <title>Genomic Encyclopedia of Type Strains, Phase III (KMG-III): the genomes of soil and plant-associated and newly described type strains.</title>
        <authorList>
            <person name="Whitman W."/>
        </authorList>
    </citation>
    <scope>NUCLEOTIDE SEQUENCE [LARGE SCALE GENOMIC DNA]</scope>
    <source>
        <strain evidence="5 6">CECT 8525</strain>
    </source>
</reference>
<dbReference type="EMBL" id="QPJL01000027">
    <property type="protein sequence ID" value="RCW79244.1"/>
    <property type="molecule type" value="Genomic_DNA"/>
</dbReference>
<keyword evidence="6" id="KW-1185">Reference proteome</keyword>
<protein>
    <recommendedName>
        <fullName evidence="4">HTH cro/C1-type domain-containing protein</fullName>
    </recommendedName>
</protein>
<dbReference type="PROSITE" id="PS50943">
    <property type="entry name" value="HTH_CROC1"/>
    <property type="match status" value="1"/>
</dbReference>
<dbReference type="Pfam" id="PF01381">
    <property type="entry name" value="HTH_3"/>
    <property type="match status" value="1"/>
</dbReference>
<gene>
    <name evidence="5" type="ORF">DFP89_12710</name>
</gene>
<dbReference type="SUPFAM" id="SSF47413">
    <property type="entry name" value="lambda repressor-like DNA-binding domains"/>
    <property type="match status" value="1"/>
</dbReference>
<name>A0A368YM55_9RHOB</name>
<dbReference type="AlphaFoldDB" id="A0A368YM55"/>
<proteinExistence type="predicted"/>
<dbReference type="InterPro" id="IPR001387">
    <property type="entry name" value="Cro/C1-type_HTH"/>
</dbReference>
<evidence type="ECO:0000313" key="5">
    <source>
        <dbReference type="EMBL" id="RCW79244.1"/>
    </source>
</evidence>
<dbReference type="PANTHER" id="PTHR46797:SF23">
    <property type="entry name" value="HTH-TYPE TRANSCRIPTIONAL REGULATOR SUTR"/>
    <property type="match status" value="1"/>
</dbReference>
<dbReference type="SMART" id="SM00530">
    <property type="entry name" value="HTH_XRE"/>
    <property type="match status" value="1"/>
</dbReference>
<evidence type="ECO:0000259" key="4">
    <source>
        <dbReference type="PROSITE" id="PS50943"/>
    </source>
</evidence>
<organism evidence="5 6">
    <name type="scientific">Paracoccus lutimaris</name>
    <dbReference type="NCBI Taxonomy" id="1490030"/>
    <lineage>
        <taxon>Bacteria</taxon>
        <taxon>Pseudomonadati</taxon>
        <taxon>Pseudomonadota</taxon>
        <taxon>Alphaproteobacteria</taxon>
        <taxon>Rhodobacterales</taxon>
        <taxon>Paracoccaceae</taxon>
        <taxon>Paracoccus</taxon>
    </lineage>
</organism>
<dbReference type="GO" id="GO:0005829">
    <property type="term" value="C:cytosol"/>
    <property type="evidence" value="ECO:0007669"/>
    <property type="project" value="TreeGrafter"/>
</dbReference>